<dbReference type="Proteomes" id="UP000499080">
    <property type="component" value="Unassembled WGS sequence"/>
</dbReference>
<evidence type="ECO:0000313" key="2">
    <source>
        <dbReference type="EMBL" id="GBM96122.1"/>
    </source>
</evidence>
<comment type="caution">
    <text evidence="3">The sequence shown here is derived from an EMBL/GenBank/DDBJ whole genome shotgun (WGS) entry which is preliminary data.</text>
</comment>
<evidence type="ECO:0000313" key="1">
    <source>
        <dbReference type="EMBL" id="GBM96105.1"/>
    </source>
</evidence>
<keyword evidence="5" id="KW-1185">Reference proteome</keyword>
<proteinExistence type="predicted"/>
<dbReference type="EMBL" id="BGPR01112779">
    <property type="protein sequence ID" value="GBM96105.1"/>
    <property type="molecule type" value="Genomic_DNA"/>
</dbReference>
<gene>
    <name evidence="3" type="ORF">AVEN_129102_1</name>
    <name evidence="4" type="ORF">AVEN_200411_1</name>
    <name evidence="1" type="ORF">AVEN_240030_1</name>
    <name evidence="2" type="ORF">AVEN_28820_1</name>
</gene>
<dbReference type="EMBL" id="BGPR01112785">
    <property type="protein sequence ID" value="GBM96122.1"/>
    <property type="molecule type" value="Genomic_DNA"/>
</dbReference>
<evidence type="ECO:0000313" key="4">
    <source>
        <dbReference type="EMBL" id="GBM96159.1"/>
    </source>
</evidence>
<accession>A0A4Y2K2T4</accession>
<name>A0A4Y2K2T4_ARAVE</name>
<reference evidence="3 5" key="1">
    <citation type="journal article" date="2019" name="Sci. Rep.">
        <title>Orb-weaving spider Araneus ventricosus genome elucidates the spidroin gene catalogue.</title>
        <authorList>
            <person name="Kono N."/>
            <person name="Nakamura H."/>
            <person name="Ohtoshi R."/>
            <person name="Moran D.A.P."/>
            <person name="Shinohara A."/>
            <person name="Yoshida Y."/>
            <person name="Fujiwara M."/>
            <person name="Mori M."/>
            <person name="Tomita M."/>
            <person name="Arakawa K."/>
        </authorList>
    </citation>
    <scope>NUCLEOTIDE SEQUENCE [LARGE SCALE GENOMIC DNA]</scope>
</reference>
<dbReference type="AlphaFoldDB" id="A0A4Y2K2T4"/>
<dbReference type="EMBL" id="BGPR01112790">
    <property type="protein sequence ID" value="GBM96138.1"/>
    <property type="molecule type" value="Genomic_DNA"/>
</dbReference>
<dbReference type="EMBL" id="BGPR01112796">
    <property type="protein sequence ID" value="GBM96159.1"/>
    <property type="molecule type" value="Genomic_DNA"/>
</dbReference>
<evidence type="ECO:0000313" key="5">
    <source>
        <dbReference type="Proteomes" id="UP000499080"/>
    </source>
</evidence>
<sequence>MELGDSLQHHLACCSTSKARLVVVQRNFYMCKRYENRIPDSNFSLQQSCINLALQICSFQQVWHGKSASLKRVIANDEVITRQTFSKLVASNSLQTIAKSEYVDEPQIETPENPLSKPVALAI</sequence>
<evidence type="ECO:0000313" key="3">
    <source>
        <dbReference type="EMBL" id="GBM96138.1"/>
    </source>
</evidence>
<protein>
    <submittedName>
        <fullName evidence="3">Uncharacterized protein</fullName>
    </submittedName>
</protein>
<organism evidence="3 5">
    <name type="scientific">Araneus ventricosus</name>
    <name type="common">Orbweaver spider</name>
    <name type="synonym">Epeira ventricosa</name>
    <dbReference type="NCBI Taxonomy" id="182803"/>
    <lineage>
        <taxon>Eukaryota</taxon>
        <taxon>Metazoa</taxon>
        <taxon>Ecdysozoa</taxon>
        <taxon>Arthropoda</taxon>
        <taxon>Chelicerata</taxon>
        <taxon>Arachnida</taxon>
        <taxon>Araneae</taxon>
        <taxon>Araneomorphae</taxon>
        <taxon>Entelegynae</taxon>
        <taxon>Araneoidea</taxon>
        <taxon>Araneidae</taxon>
        <taxon>Araneus</taxon>
    </lineage>
</organism>